<evidence type="ECO:0000313" key="2">
    <source>
        <dbReference type="Proteomes" id="UP001235849"/>
    </source>
</evidence>
<sequence length="70" mass="8060">MRADLICALRIEKTFRENPNLRSTDFNMNLEPLKILQMSEEASQYGDLFGQALQIGMSVQEEMQALQKKP</sequence>
<comment type="caution">
    <text evidence="1">The sequence shown here is derived from an EMBL/GenBank/DDBJ whole genome shotgun (WGS) entry which is preliminary data.</text>
</comment>
<name>A0ABT7B9J7_9CYAN</name>
<dbReference type="RefSeq" id="WP_283767270.1">
    <property type="nucleotide sequence ID" value="NZ_JAQOSO010000074.1"/>
</dbReference>
<evidence type="ECO:0000313" key="1">
    <source>
        <dbReference type="EMBL" id="MDJ1174953.1"/>
    </source>
</evidence>
<accession>A0ABT7B9J7</accession>
<proteinExistence type="predicted"/>
<keyword evidence="2" id="KW-1185">Reference proteome</keyword>
<protein>
    <submittedName>
        <fullName evidence="1">Uncharacterized protein</fullName>
    </submittedName>
</protein>
<dbReference type="Proteomes" id="UP001235849">
    <property type="component" value="Unassembled WGS sequence"/>
</dbReference>
<reference evidence="1 2" key="1">
    <citation type="submission" date="2023-01" db="EMBL/GenBank/DDBJ databases">
        <title>Novel diversity within Roseofilum (Cyanobacteria; Desertifilaceae) from marine benthic mats with descriptions of four novel species.</title>
        <authorList>
            <person name="Wang Y."/>
            <person name="Berthold D.E."/>
            <person name="Hu J."/>
            <person name="Lefler F.W."/>
            <person name="Laughinghouse H.D. IV."/>
        </authorList>
    </citation>
    <scope>NUCLEOTIDE SEQUENCE [LARGE SCALE GENOMIC DNA]</scope>
    <source>
        <strain evidence="1 2">BLCC-M114</strain>
    </source>
</reference>
<gene>
    <name evidence="1" type="ORF">PMG25_12690</name>
</gene>
<organism evidence="1 2">
    <name type="scientific">Roseofilum capinflatum BLCC-M114</name>
    <dbReference type="NCBI Taxonomy" id="3022440"/>
    <lineage>
        <taxon>Bacteria</taxon>
        <taxon>Bacillati</taxon>
        <taxon>Cyanobacteriota</taxon>
        <taxon>Cyanophyceae</taxon>
        <taxon>Desertifilales</taxon>
        <taxon>Desertifilaceae</taxon>
        <taxon>Roseofilum</taxon>
        <taxon>Roseofilum capinflatum</taxon>
    </lineage>
</organism>
<dbReference type="EMBL" id="JAQOSO010000074">
    <property type="protein sequence ID" value="MDJ1174953.1"/>
    <property type="molecule type" value="Genomic_DNA"/>
</dbReference>